<dbReference type="OrthoDB" id="6428332at2759"/>
<dbReference type="AlphaFoldDB" id="A0A4Y2FRU4"/>
<dbReference type="EMBL" id="BGPR01001045">
    <property type="protein sequence ID" value="GBM43861.1"/>
    <property type="molecule type" value="Genomic_DNA"/>
</dbReference>
<sequence>MDRAALNMIESDAIANHLLLKIMESNETSTAVTSTSSSLMSTILTSTITSCDCGIGGSCQLDSSGDKICNCFSGYARYKGYCYDCDCGPYGTCIIDAGIKRCTCDFNYAEKNGKCE</sequence>
<name>A0A4Y2FRU4_ARAVE</name>
<accession>A0A4Y2FRU4</accession>
<keyword evidence="2" id="KW-1185">Reference proteome</keyword>
<protein>
    <recommendedName>
        <fullName evidence="3">EGF-like domain-containing protein</fullName>
    </recommendedName>
</protein>
<dbReference type="Proteomes" id="UP000499080">
    <property type="component" value="Unassembled WGS sequence"/>
</dbReference>
<gene>
    <name evidence="1" type="ORF">AVEN_256735_1</name>
</gene>
<proteinExistence type="predicted"/>
<comment type="caution">
    <text evidence="1">The sequence shown here is derived from an EMBL/GenBank/DDBJ whole genome shotgun (WGS) entry which is preliminary data.</text>
</comment>
<reference evidence="1 2" key="1">
    <citation type="journal article" date="2019" name="Sci. Rep.">
        <title>Orb-weaving spider Araneus ventricosus genome elucidates the spidroin gene catalogue.</title>
        <authorList>
            <person name="Kono N."/>
            <person name="Nakamura H."/>
            <person name="Ohtoshi R."/>
            <person name="Moran D.A.P."/>
            <person name="Shinohara A."/>
            <person name="Yoshida Y."/>
            <person name="Fujiwara M."/>
            <person name="Mori M."/>
            <person name="Tomita M."/>
            <person name="Arakawa K."/>
        </authorList>
    </citation>
    <scope>NUCLEOTIDE SEQUENCE [LARGE SCALE GENOMIC DNA]</scope>
</reference>
<evidence type="ECO:0000313" key="1">
    <source>
        <dbReference type="EMBL" id="GBM43861.1"/>
    </source>
</evidence>
<evidence type="ECO:0000313" key="2">
    <source>
        <dbReference type="Proteomes" id="UP000499080"/>
    </source>
</evidence>
<feature type="non-terminal residue" evidence="1">
    <location>
        <position position="116"/>
    </location>
</feature>
<organism evidence="1 2">
    <name type="scientific">Araneus ventricosus</name>
    <name type="common">Orbweaver spider</name>
    <name type="synonym">Epeira ventricosa</name>
    <dbReference type="NCBI Taxonomy" id="182803"/>
    <lineage>
        <taxon>Eukaryota</taxon>
        <taxon>Metazoa</taxon>
        <taxon>Ecdysozoa</taxon>
        <taxon>Arthropoda</taxon>
        <taxon>Chelicerata</taxon>
        <taxon>Arachnida</taxon>
        <taxon>Araneae</taxon>
        <taxon>Araneomorphae</taxon>
        <taxon>Entelegynae</taxon>
        <taxon>Araneoidea</taxon>
        <taxon>Araneidae</taxon>
        <taxon>Araneus</taxon>
    </lineage>
</organism>
<evidence type="ECO:0008006" key="3">
    <source>
        <dbReference type="Google" id="ProtNLM"/>
    </source>
</evidence>